<dbReference type="Pfam" id="PF12298">
    <property type="entry name" value="Bot1p"/>
    <property type="match status" value="1"/>
</dbReference>
<feature type="compositionally biased region" description="Basic and acidic residues" evidence="1">
    <location>
        <begin position="73"/>
        <end position="89"/>
    </location>
</feature>
<feature type="region of interest" description="Disordered" evidence="1">
    <location>
        <begin position="70"/>
        <end position="98"/>
    </location>
</feature>
<keyword evidence="3" id="KW-1185">Reference proteome</keyword>
<protein>
    <submittedName>
        <fullName evidence="2">Uncharacterized protein</fullName>
    </submittedName>
</protein>
<comment type="caution">
    <text evidence="2">The sequence shown here is derived from an EMBL/GenBank/DDBJ whole genome shotgun (WGS) entry which is preliminary data.</text>
</comment>
<dbReference type="AlphaFoldDB" id="A0AAD7C9G6"/>
<proteinExistence type="predicted"/>
<gene>
    <name evidence="2" type="ORF">B0H17DRAFT_1104903</name>
</gene>
<evidence type="ECO:0000313" key="3">
    <source>
        <dbReference type="Proteomes" id="UP001221757"/>
    </source>
</evidence>
<name>A0AAD7C9G6_MYCRO</name>
<organism evidence="2 3">
    <name type="scientific">Mycena rosella</name>
    <name type="common">Pink bonnet</name>
    <name type="synonym">Agaricus rosellus</name>
    <dbReference type="NCBI Taxonomy" id="1033263"/>
    <lineage>
        <taxon>Eukaryota</taxon>
        <taxon>Fungi</taxon>
        <taxon>Dikarya</taxon>
        <taxon>Basidiomycota</taxon>
        <taxon>Agaricomycotina</taxon>
        <taxon>Agaricomycetes</taxon>
        <taxon>Agaricomycetidae</taxon>
        <taxon>Agaricales</taxon>
        <taxon>Marasmiineae</taxon>
        <taxon>Mycenaceae</taxon>
        <taxon>Mycena</taxon>
    </lineage>
</organism>
<evidence type="ECO:0000313" key="2">
    <source>
        <dbReference type="EMBL" id="KAJ7642835.1"/>
    </source>
</evidence>
<accession>A0AAD7C9G6</accession>
<sequence>SDEPLVQTPTTNISIRSRMYADYMLDPDTNSVRAHSQRYHTSLKRIEAILRLKGMGAAYVKEPILPVAKRHAQAAEDHKSNPRFKDSRTMKSPRAKVQTVERVGRPPVHFVDVGGKFIVVQERLWWLTLAERRTALTARKSE</sequence>
<dbReference type="EMBL" id="JARKIE010000414">
    <property type="protein sequence ID" value="KAJ7642835.1"/>
    <property type="molecule type" value="Genomic_DNA"/>
</dbReference>
<reference evidence="2" key="1">
    <citation type="submission" date="2023-03" db="EMBL/GenBank/DDBJ databases">
        <title>Massive genome expansion in bonnet fungi (Mycena s.s.) driven by repeated elements and novel gene families across ecological guilds.</title>
        <authorList>
            <consortium name="Lawrence Berkeley National Laboratory"/>
            <person name="Harder C.B."/>
            <person name="Miyauchi S."/>
            <person name="Viragh M."/>
            <person name="Kuo A."/>
            <person name="Thoen E."/>
            <person name="Andreopoulos B."/>
            <person name="Lu D."/>
            <person name="Skrede I."/>
            <person name="Drula E."/>
            <person name="Henrissat B."/>
            <person name="Morin E."/>
            <person name="Kohler A."/>
            <person name="Barry K."/>
            <person name="LaButti K."/>
            <person name="Morin E."/>
            <person name="Salamov A."/>
            <person name="Lipzen A."/>
            <person name="Mereny Z."/>
            <person name="Hegedus B."/>
            <person name="Baldrian P."/>
            <person name="Stursova M."/>
            <person name="Weitz H."/>
            <person name="Taylor A."/>
            <person name="Grigoriev I.V."/>
            <person name="Nagy L.G."/>
            <person name="Martin F."/>
            <person name="Kauserud H."/>
        </authorList>
    </citation>
    <scope>NUCLEOTIDE SEQUENCE</scope>
    <source>
        <strain evidence="2">CBHHK067</strain>
    </source>
</reference>
<feature type="non-terminal residue" evidence="2">
    <location>
        <position position="142"/>
    </location>
</feature>
<evidence type="ECO:0000256" key="1">
    <source>
        <dbReference type="SAM" id="MobiDB-lite"/>
    </source>
</evidence>
<dbReference type="Proteomes" id="UP001221757">
    <property type="component" value="Unassembled WGS sequence"/>
</dbReference>